<feature type="region of interest" description="Disordered" evidence="1">
    <location>
        <begin position="72"/>
        <end position="93"/>
    </location>
</feature>
<feature type="region of interest" description="Disordered" evidence="1">
    <location>
        <begin position="1"/>
        <end position="20"/>
    </location>
</feature>
<name>A0A974BNK6_XENLA</name>
<accession>A0A974BNK6</accession>
<dbReference type="Proteomes" id="UP000694892">
    <property type="component" value="Unassembled WGS sequence"/>
</dbReference>
<gene>
    <name evidence="2" type="ORF">XELAEV_18003366mg</name>
</gene>
<sequence>TSSASSFSFGQASNTSGTSTSGVLFGQSSAPVFGQSAAFPQAAPAFGSASVSTTTTASFGFGQPAGFASGTSGSLFNPSQSGSTSVFGQVRVC</sequence>
<evidence type="ECO:0000313" key="2">
    <source>
        <dbReference type="EMBL" id="OCT55269.1"/>
    </source>
</evidence>
<proteinExistence type="predicted"/>
<dbReference type="AlphaFoldDB" id="A0A974BNK6"/>
<evidence type="ECO:0000256" key="1">
    <source>
        <dbReference type="SAM" id="MobiDB-lite"/>
    </source>
</evidence>
<evidence type="ECO:0008006" key="3">
    <source>
        <dbReference type="Google" id="ProtNLM"/>
    </source>
</evidence>
<protein>
    <recommendedName>
        <fullName evidence="3">Nuclear pore complex protein Nup214 phenylalanine-glycine (FG) domain-containing protein</fullName>
    </recommendedName>
</protein>
<feature type="compositionally biased region" description="Polar residues" evidence="1">
    <location>
        <begin position="72"/>
        <end position="87"/>
    </location>
</feature>
<reference evidence="2" key="1">
    <citation type="submission" date="2016-05" db="EMBL/GenBank/DDBJ databases">
        <title>WGS assembly of Xenopus laevis.</title>
        <authorList>
            <person name="Session A."/>
            <person name="Uno Y."/>
            <person name="Kwon T."/>
            <person name="Chapman J."/>
            <person name="Toyoda A."/>
            <person name="Takahashi S."/>
            <person name="Fukui A."/>
            <person name="Hikosaka A."/>
            <person name="Putnam N."/>
            <person name="Stites J."/>
            <person name="Van Heeringen S."/>
            <person name="Quigley I."/>
            <person name="Heinz S."/>
            <person name="Hellsten U."/>
            <person name="Lyons J."/>
            <person name="Suzuki A."/>
            <person name="Kondo M."/>
            <person name="Ogino H."/>
            <person name="Ochi H."/>
            <person name="Bogdanovic O."/>
            <person name="Lister R."/>
            <person name="Georgiou G."/>
            <person name="Paranjpe S."/>
            <person name="Van Kruijsbergen I."/>
            <person name="Mozaffari S."/>
            <person name="Shu S."/>
            <person name="Schmutz J."/>
            <person name="Jenkins J."/>
            <person name="Grimwood J."/>
            <person name="Carlson J."/>
            <person name="Mitros T."/>
            <person name="Simakov O."/>
            <person name="Heald R."/>
            <person name="Miller K."/>
            <person name="Haudenschild C."/>
            <person name="Kuroki Y."/>
            <person name="Tanaka T."/>
            <person name="Michiue T."/>
            <person name="Watanabe M."/>
            <person name="Kinoshita T."/>
            <person name="Ohta Y."/>
            <person name="Mawaribuchi S."/>
            <person name="Suzuki Y."/>
            <person name="Haramoto Y."/>
            <person name="Yamamoto T."/>
            <person name="Takagi C."/>
            <person name="Kitzman J."/>
            <person name="Shendure J."/>
            <person name="Nakayama T."/>
            <person name="Izutsu Y."/>
            <person name="Robert J."/>
            <person name="Dichmann D."/>
            <person name="Flajnik M."/>
            <person name="Houston D."/>
            <person name="Marcotte E."/>
            <person name="Wallingford J."/>
            <person name="Ito Y."/>
            <person name="Asashima M."/>
            <person name="Ueno N."/>
            <person name="Matsuda Y."/>
            <person name="Jan Veenstra G."/>
            <person name="Fujiyama A."/>
            <person name="Harland R."/>
            <person name="Taira M."/>
            <person name="Rokhsar D.S."/>
        </authorList>
    </citation>
    <scope>NUCLEOTIDE SEQUENCE</scope>
    <source>
        <strain evidence="2">J</strain>
        <tissue evidence="2">Blood</tissue>
    </source>
</reference>
<feature type="compositionally biased region" description="Low complexity" evidence="1">
    <location>
        <begin position="1"/>
        <end position="13"/>
    </location>
</feature>
<dbReference type="EMBL" id="KV508351">
    <property type="protein sequence ID" value="OCT55269.1"/>
    <property type="molecule type" value="Genomic_DNA"/>
</dbReference>
<feature type="non-terminal residue" evidence="2">
    <location>
        <position position="1"/>
    </location>
</feature>
<organism evidence="2">
    <name type="scientific">Xenopus laevis</name>
    <name type="common">African clawed frog</name>
    <dbReference type="NCBI Taxonomy" id="8355"/>
    <lineage>
        <taxon>Eukaryota</taxon>
        <taxon>Metazoa</taxon>
        <taxon>Chordata</taxon>
        <taxon>Craniata</taxon>
        <taxon>Vertebrata</taxon>
        <taxon>Euteleostomi</taxon>
        <taxon>Amphibia</taxon>
        <taxon>Batrachia</taxon>
        <taxon>Anura</taxon>
        <taxon>Pipoidea</taxon>
        <taxon>Pipidae</taxon>
        <taxon>Xenopodinae</taxon>
        <taxon>Xenopus</taxon>
        <taxon>Xenopus</taxon>
    </lineage>
</organism>